<proteinExistence type="inferred from homology"/>
<accession>A0ABN9UMN6</accession>
<dbReference type="InterPro" id="IPR002569">
    <property type="entry name" value="Met_Sox_Rdtase_MsrA_dom"/>
</dbReference>
<dbReference type="SUPFAM" id="SSF55068">
    <property type="entry name" value="Peptide methionine sulfoxide reductase"/>
    <property type="match status" value="1"/>
</dbReference>
<keyword evidence="3" id="KW-0560">Oxidoreductase</keyword>
<dbReference type="EC" id="1.8.4.11" evidence="2"/>
<reference evidence="7" key="1">
    <citation type="submission" date="2023-10" db="EMBL/GenBank/DDBJ databases">
        <authorList>
            <person name="Chen Y."/>
            <person name="Shah S."/>
            <person name="Dougan E. K."/>
            <person name="Thang M."/>
            <person name="Chan C."/>
        </authorList>
    </citation>
    <scope>NUCLEOTIDE SEQUENCE [LARGE SCALE GENOMIC DNA]</scope>
</reference>
<feature type="domain" description="Peptide methionine sulphoxide reductase MsrA" evidence="6">
    <location>
        <begin position="84"/>
        <end position="213"/>
    </location>
</feature>
<evidence type="ECO:0000256" key="3">
    <source>
        <dbReference type="ARBA" id="ARBA00023002"/>
    </source>
</evidence>
<comment type="caution">
    <text evidence="7">The sequence shown here is derived from an EMBL/GenBank/DDBJ whole genome shotgun (WGS) entry which is preliminary data.</text>
</comment>
<keyword evidence="8" id="KW-1185">Reference proteome</keyword>
<protein>
    <recommendedName>
        <fullName evidence="2">peptide-methionine (S)-S-oxide reductase</fullName>
        <ecNumber evidence="2">1.8.4.11</ecNumber>
    </recommendedName>
    <alternativeName>
        <fullName evidence="4">Peptide-methionine (S)-S-oxide reductase</fullName>
    </alternativeName>
</protein>
<dbReference type="Pfam" id="PF01625">
    <property type="entry name" value="PMSR"/>
    <property type="match status" value="1"/>
</dbReference>
<evidence type="ECO:0000256" key="1">
    <source>
        <dbReference type="ARBA" id="ARBA00005591"/>
    </source>
</evidence>
<feature type="non-terminal residue" evidence="7">
    <location>
        <position position="1"/>
    </location>
</feature>
<evidence type="ECO:0000256" key="4">
    <source>
        <dbReference type="ARBA" id="ARBA00030643"/>
    </source>
</evidence>
<dbReference type="EMBL" id="CAUYUJ010016049">
    <property type="protein sequence ID" value="CAK0861180.1"/>
    <property type="molecule type" value="Genomic_DNA"/>
</dbReference>
<sequence length="296" mass="30977">RAASWRPRARACSRAPPGAARAGMAGAAPRPRTGNVGAPVAGPGAAPEVPSSGARRGAVVAGLAAALAGTGGAEPARAEELVEVYFGCGCFWHVQHEFAMAEKVILGRGDSELTSFVGYAGGKAGAKDGKVCYHNAAMQSDYGSLGHAEVVRLMVPPSKFRLIAEEYCKLFSNAGERPDQYGDRGSEYRNVVGLPGGVQSPLAQELVEASKRQGDKLNFAKGKGDDSDTKGMVFIMDTGKFPFFLGEPYHQFHDGFAQGEDYPDTYNQLGAQYVQAGRISKSGCPNGLIGLGFGGL</sequence>
<organism evidence="7 8">
    <name type="scientific">Prorocentrum cordatum</name>
    <dbReference type="NCBI Taxonomy" id="2364126"/>
    <lineage>
        <taxon>Eukaryota</taxon>
        <taxon>Sar</taxon>
        <taxon>Alveolata</taxon>
        <taxon>Dinophyceae</taxon>
        <taxon>Prorocentrales</taxon>
        <taxon>Prorocentraceae</taxon>
        <taxon>Prorocentrum</taxon>
    </lineage>
</organism>
<comment type="similarity">
    <text evidence="1">Belongs to the MsrA Met sulfoxide reductase family.</text>
</comment>
<dbReference type="Proteomes" id="UP001189429">
    <property type="component" value="Unassembled WGS sequence"/>
</dbReference>
<dbReference type="InterPro" id="IPR036509">
    <property type="entry name" value="Met_Sox_Rdtase_MsrA_sf"/>
</dbReference>
<evidence type="ECO:0000313" key="8">
    <source>
        <dbReference type="Proteomes" id="UP001189429"/>
    </source>
</evidence>
<name>A0ABN9UMN6_9DINO</name>
<evidence type="ECO:0000259" key="6">
    <source>
        <dbReference type="Pfam" id="PF01625"/>
    </source>
</evidence>
<feature type="region of interest" description="Disordered" evidence="5">
    <location>
        <begin position="1"/>
        <end position="52"/>
    </location>
</feature>
<evidence type="ECO:0000256" key="5">
    <source>
        <dbReference type="SAM" id="MobiDB-lite"/>
    </source>
</evidence>
<evidence type="ECO:0000313" key="7">
    <source>
        <dbReference type="EMBL" id="CAK0861180.1"/>
    </source>
</evidence>
<gene>
    <name evidence="7" type="ORF">PCOR1329_LOCUS49941</name>
</gene>
<evidence type="ECO:0000256" key="2">
    <source>
        <dbReference type="ARBA" id="ARBA00012502"/>
    </source>
</evidence>
<dbReference type="Gene3D" id="3.30.1060.10">
    <property type="entry name" value="Peptide methionine sulphoxide reductase MsrA"/>
    <property type="match status" value="1"/>
</dbReference>